<sequence>MRAALAVLLLGLWPFQAGAAEIGDAYRAWVASHGAAPATLAVISPEGVLTEQLGVAAAPSAAMPLASVSKTLAAQCVLDLARAGALSLADTLQQHLGWQGPQGRVTLGALLTHTSGLWPDSTQEGATGRTLRSTRHAERIIEALRTRPLATPEHRYNNENYLVLGDVLRAAGGADPFETCKARAGSWQGLESLAMAPGTRALGMAGGYAGAAPDLARFVAGLEARADWPSVQVAPGVLYGPGVLMRNVPKGRNMWHFGGICTRVSAENIGAFVVQLASGWSVAALYSGCQDAEALLALQRDILVPLDR</sequence>
<dbReference type="Gene3D" id="3.40.710.10">
    <property type="entry name" value="DD-peptidase/beta-lactamase superfamily"/>
    <property type="match status" value="1"/>
</dbReference>
<dbReference type="SUPFAM" id="SSF56601">
    <property type="entry name" value="beta-lactamase/transpeptidase-like"/>
    <property type="match status" value="1"/>
</dbReference>
<keyword evidence="4" id="KW-1185">Reference proteome</keyword>
<evidence type="ECO:0000256" key="1">
    <source>
        <dbReference type="SAM" id="SignalP"/>
    </source>
</evidence>
<comment type="caution">
    <text evidence="3">The sequence shown here is derived from an EMBL/GenBank/DDBJ whole genome shotgun (WGS) entry which is preliminary data.</text>
</comment>
<reference evidence="3 4" key="1">
    <citation type="submission" date="2015-06" db="EMBL/GenBank/DDBJ databases">
        <title>Draft genome sequence of an Alphaproteobacteria species associated to the Mediterranean sponge Oscarella lobularis.</title>
        <authorList>
            <person name="Jourda C."/>
            <person name="Santini S."/>
            <person name="Claverie J.-M."/>
        </authorList>
    </citation>
    <scope>NUCLEOTIDE SEQUENCE [LARGE SCALE GENOMIC DNA]</scope>
    <source>
        <strain evidence="3">IGS</strain>
    </source>
</reference>
<feature type="chain" id="PRO_5005318206" evidence="1">
    <location>
        <begin position="20"/>
        <end position="308"/>
    </location>
</feature>
<dbReference type="PATRIC" id="fig|1675527.3.peg.3853"/>
<evidence type="ECO:0000313" key="3">
    <source>
        <dbReference type="EMBL" id="KMW58700.1"/>
    </source>
</evidence>
<dbReference type="PANTHER" id="PTHR46825:SF9">
    <property type="entry name" value="BETA-LACTAMASE-RELATED DOMAIN-CONTAINING PROTEIN"/>
    <property type="match status" value="1"/>
</dbReference>
<dbReference type="PANTHER" id="PTHR46825">
    <property type="entry name" value="D-ALANYL-D-ALANINE-CARBOXYPEPTIDASE/ENDOPEPTIDASE AMPH"/>
    <property type="match status" value="1"/>
</dbReference>
<dbReference type="Pfam" id="PF00144">
    <property type="entry name" value="Beta-lactamase"/>
    <property type="match status" value="1"/>
</dbReference>
<dbReference type="STRING" id="1675527.AIOL_003679"/>
<evidence type="ECO:0000313" key="4">
    <source>
        <dbReference type="Proteomes" id="UP000037178"/>
    </source>
</evidence>
<gene>
    <name evidence="3" type="ORF">AIOL_003679</name>
</gene>
<dbReference type="InterPro" id="IPR012338">
    <property type="entry name" value="Beta-lactam/transpept-like"/>
</dbReference>
<dbReference type="Proteomes" id="UP000037178">
    <property type="component" value="Unassembled WGS sequence"/>
</dbReference>
<organism evidence="3 4">
    <name type="scientific">Candidatus Rhodobacter oscarellae</name>
    <dbReference type="NCBI Taxonomy" id="1675527"/>
    <lineage>
        <taxon>Bacteria</taxon>
        <taxon>Pseudomonadati</taxon>
        <taxon>Pseudomonadota</taxon>
        <taxon>Alphaproteobacteria</taxon>
        <taxon>Rhodobacterales</taxon>
        <taxon>Rhodobacter group</taxon>
        <taxon>Rhodobacter</taxon>
    </lineage>
</organism>
<keyword evidence="1" id="KW-0732">Signal</keyword>
<dbReference type="RefSeq" id="WP_152912587.1">
    <property type="nucleotide sequence ID" value="NZ_LFTY01000002.1"/>
</dbReference>
<dbReference type="OrthoDB" id="5377981at2"/>
<dbReference type="InterPro" id="IPR050491">
    <property type="entry name" value="AmpC-like"/>
</dbReference>
<dbReference type="AlphaFoldDB" id="A0A0J9E7F9"/>
<proteinExistence type="predicted"/>
<dbReference type="InterPro" id="IPR001466">
    <property type="entry name" value="Beta-lactam-related"/>
</dbReference>
<accession>A0A0J9E7F9</accession>
<evidence type="ECO:0000259" key="2">
    <source>
        <dbReference type="Pfam" id="PF00144"/>
    </source>
</evidence>
<name>A0A0J9E7F9_9RHOB</name>
<dbReference type="EMBL" id="LFTY01000002">
    <property type="protein sequence ID" value="KMW58700.1"/>
    <property type="molecule type" value="Genomic_DNA"/>
</dbReference>
<feature type="domain" description="Beta-lactamase-related" evidence="2">
    <location>
        <begin position="38"/>
        <end position="179"/>
    </location>
</feature>
<protein>
    <submittedName>
        <fullName evidence="3">Putative beta-lactamase</fullName>
    </submittedName>
</protein>
<feature type="signal peptide" evidence="1">
    <location>
        <begin position="1"/>
        <end position="19"/>
    </location>
</feature>